<accession>S7MH99</accession>
<keyword evidence="16" id="KW-1185">Reference proteome</keyword>
<dbReference type="GO" id="GO:0005102">
    <property type="term" value="F:signaling receptor binding"/>
    <property type="evidence" value="ECO:0007669"/>
    <property type="project" value="TreeGrafter"/>
</dbReference>
<evidence type="ECO:0000313" key="15">
    <source>
        <dbReference type="EMBL" id="EPQ03774.1"/>
    </source>
</evidence>
<organism evidence="15 16">
    <name type="scientific">Myotis brandtii</name>
    <name type="common">Brandt's bat</name>
    <dbReference type="NCBI Taxonomy" id="109478"/>
    <lineage>
        <taxon>Eukaryota</taxon>
        <taxon>Metazoa</taxon>
        <taxon>Chordata</taxon>
        <taxon>Craniata</taxon>
        <taxon>Vertebrata</taxon>
        <taxon>Euteleostomi</taxon>
        <taxon>Mammalia</taxon>
        <taxon>Eutheria</taxon>
        <taxon>Laurasiatheria</taxon>
        <taxon>Chiroptera</taxon>
        <taxon>Yangochiroptera</taxon>
        <taxon>Vespertilionidae</taxon>
        <taxon>Myotis</taxon>
    </lineage>
</organism>
<feature type="compositionally biased region" description="Low complexity" evidence="12">
    <location>
        <begin position="265"/>
        <end position="276"/>
    </location>
</feature>
<feature type="domain" description="Immunoglobulin C2-set" evidence="14">
    <location>
        <begin position="131"/>
        <end position="200"/>
    </location>
</feature>
<feature type="transmembrane region" description="Helical" evidence="13">
    <location>
        <begin position="206"/>
        <end position="230"/>
    </location>
</feature>
<sequence>MPSFFGGSEVSAESGRSQPAVPGGVTPTATKVQGILHHDIVIIPDPTKEGNIQDIEWEKNKKRIIRRINGNINTQQEGKYQVFENGTLKIKHLQRNDSDIYEVNLYNSDGRHILMRTFDLKILERVSKPVINWNCANATITCEVTQGTDPNITLYQYRKKIKEGQKIIRYKGTIKSTAPFNCTATNGVSEETIMVNIDCSEKGLDIPLIVGICGGGVFFLLFVALLILFISKRKKQHRRENGGKLELRAHRTTSEERSRRPNQIPASAPPKAAASQAPPPPGHHPQAHGPRPPPPGHRAQHQQQRRPLPCPGAPVHQQKGPPLPTPRVQPKPPRGARENAKQSSGRAVPVL</sequence>
<dbReference type="PRINTS" id="PR01870">
    <property type="entry name" value="CD2ANTIGEN"/>
</dbReference>
<evidence type="ECO:0000256" key="1">
    <source>
        <dbReference type="ARBA" id="ARBA00004251"/>
    </source>
</evidence>
<dbReference type="SUPFAM" id="SSF48726">
    <property type="entry name" value="Immunoglobulin"/>
    <property type="match status" value="2"/>
</dbReference>
<proteinExistence type="predicted"/>
<evidence type="ECO:0000259" key="14">
    <source>
        <dbReference type="Pfam" id="PF05790"/>
    </source>
</evidence>
<dbReference type="Pfam" id="PF05790">
    <property type="entry name" value="C2-set"/>
    <property type="match status" value="1"/>
</dbReference>
<evidence type="ECO:0000256" key="8">
    <source>
        <dbReference type="ARBA" id="ARBA00023136"/>
    </source>
</evidence>
<keyword evidence="2" id="KW-1003">Cell membrane</keyword>
<evidence type="ECO:0000256" key="6">
    <source>
        <dbReference type="ARBA" id="ARBA00022889"/>
    </source>
</evidence>
<protein>
    <submittedName>
        <fullName evidence="15">T-cell surface antigen CD2</fullName>
    </submittedName>
</protein>
<feature type="compositionally biased region" description="Pro residues" evidence="12">
    <location>
        <begin position="321"/>
        <end position="333"/>
    </location>
</feature>
<dbReference type="GO" id="GO:0032729">
    <property type="term" value="P:positive regulation of type II interferon production"/>
    <property type="evidence" value="ECO:0007669"/>
    <property type="project" value="TreeGrafter"/>
</dbReference>
<keyword evidence="5" id="KW-0677">Repeat</keyword>
<comment type="subcellular location">
    <subcellularLocation>
        <location evidence="1">Cell membrane</location>
        <topology evidence="1">Single-pass type I membrane protein</topology>
    </subcellularLocation>
</comment>
<dbReference type="InterPro" id="IPR036179">
    <property type="entry name" value="Ig-like_dom_sf"/>
</dbReference>
<dbReference type="Proteomes" id="UP000052978">
    <property type="component" value="Unassembled WGS sequence"/>
</dbReference>
<feature type="region of interest" description="Disordered" evidence="12">
    <location>
        <begin position="1"/>
        <end position="26"/>
    </location>
</feature>
<keyword evidence="4" id="KW-0732">Signal</keyword>
<dbReference type="InterPro" id="IPR015631">
    <property type="entry name" value="CD2/SLAM_rcpt"/>
</dbReference>
<evidence type="ECO:0000256" key="10">
    <source>
        <dbReference type="ARBA" id="ARBA00023180"/>
    </source>
</evidence>
<keyword evidence="10" id="KW-0325">Glycoprotein</keyword>
<evidence type="ECO:0000256" key="5">
    <source>
        <dbReference type="ARBA" id="ARBA00022737"/>
    </source>
</evidence>
<dbReference type="PANTHER" id="PTHR12080:SF54">
    <property type="entry name" value="T-CELL SURFACE ANTIGEN CD2"/>
    <property type="match status" value="1"/>
</dbReference>
<evidence type="ECO:0000256" key="4">
    <source>
        <dbReference type="ARBA" id="ARBA00022729"/>
    </source>
</evidence>
<dbReference type="eggNOG" id="ENOG502S5UN">
    <property type="taxonomic scope" value="Eukaryota"/>
</dbReference>
<gene>
    <name evidence="15" type="ORF">D623_10029933</name>
</gene>
<dbReference type="InterPro" id="IPR008424">
    <property type="entry name" value="Ig_C2-set"/>
</dbReference>
<evidence type="ECO:0000256" key="11">
    <source>
        <dbReference type="ARBA" id="ARBA00023319"/>
    </source>
</evidence>
<dbReference type="Gene3D" id="2.60.40.10">
    <property type="entry name" value="Immunoglobulins"/>
    <property type="match status" value="2"/>
</dbReference>
<keyword evidence="6" id="KW-0130">Cell adhesion</keyword>
<dbReference type="EMBL" id="KE161437">
    <property type="protein sequence ID" value="EPQ03774.1"/>
    <property type="molecule type" value="Genomic_DNA"/>
</dbReference>
<dbReference type="PANTHER" id="PTHR12080">
    <property type="entry name" value="SIGNALING LYMPHOCYTIC ACTIVATION MOLECULE"/>
    <property type="match status" value="1"/>
</dbReference>
<name>S7MH99_MYOBR</name>
<feature type="compositionally biased region" description="Basic and acidic residues" evidence="12">
    <location>
        <begin position="239"/>
        <end position="259"/>
    </location>
</feature>
<keyword evidence="8 13" id="KW-0472">Membrane</keyword>
<dbReference type="GO" id="GO:0005886">
    <property type="term" value="C:plasma membrane"/>
    <property type="evidence" value="ECO:0007669"/>
    <property type="project" value="UniProtKB-SubCell"/>
</dbReference>
<keyword evidence="7 13" id="KW-1133">Transmembrane helix</keyword>
<evidence type="ECO:0000256" key="7">
    <source>
        <dbReference type="ARBA" id="ARBA00022989"/>
    </source>
</evidence>
<evidence type="ECO:0000256" key="2">
    <source>
        <dbReference type="ARBA" id="ARBA00022475"/>
    </source>
</evidence>
<keyword evidence="9" id="KW-1015">Disulfide bond</keyword>
<dbReference type="InterPro" id="IPR015632">
    <property type="entry name" value="CD2"/>
</dbReference>
<keyword evidence="11" id="KW-0393">Immunoglobulin domain</keyword>
<evidence type="ECO:0000256" key="9">
    <source>
        <dbReference type="ARBA" id="ARBA00023157"/>
    </source>
</evidence>
<evidence type="ECO:0000256" key="12">
    <source>
        <dbReference type="SAM" id="MobiDB-lite"/>
    </source>
</evidence>
<evidence type="ECO:0000313" key="16">
    <source>
        <dbReference type="Proteomes" id="UP000052978"/>
    </source>
</evidence>
<dbReference type="InterPro" id="IPR013783">
    <property type="entry name" value="Ig-like_fold"/>
</dbReference>
<evidence type="ECO:0000256" key="13">
    <source>
        <dbReference type="SAM" id="Phobius"/>
    </source>
</evidence>
<feature type="region of interest" description="Disordered" evidence="12">
    <location>
        <begin position="237"/>
        <end position="351"/>
    </location>
</feature>
<dbReference type="CDD" id="cd12087">
    <property type="entry name" value="TM_EGFR-like"/>
    <property type="match status" value="1"/>
</dbReference>
<dbReference type="GO" id="GO:0098609">
    <property type="term" value="P:cell-cell adhesion"/>
    <property type="evidence" value="ECO:0007669"/>
    <property type="project" value="TreeGrafter"/>
</dbReference>
<keyword evidence="3 13" id="KW-0812">Transmembrane</keyword>
<reference evidence="15 16" key="1">
    <citation type="journal article" date="2013" name="Nat. Commun.">
        <title>Genome analysis reveals insights into physiology and longevity of the Brandt's bat Myotis brandtii.</title>
        <authorList>
            <person name="Seim I."/>
            <person name="Fang X."/>
            <person name="Xiong Z."/>
            <person name="Lobanov A.V."/>
            <person name="Huang Z."/>
            <person name="Ma S."/>
            <person name="Feng Y."/>
            <person name="Turanov A.A."/>
            <person name="Zhu Y."/>
            <person name="Lenz T.L."/>
            <person name="Gerashchenko M.V."/>
            <person name="Fan D."/>
            <person name="Hee Yim S."/>
            <person name="Yao X."/>
            <person name="Jordan D."/>
            <person name="Xiong Y."/>
            <person name="Ma Y."/>
            <person name="Lyapunov A.N."/>
            <person name="Chen G."/>
            <person name="Kulakova O.I."/>
            <person name="Sun Y."/>
            <person name="Lee S.G."/>
            <person name="Bronson R.T."/>
            <person name="Moskalev A.A."/>
            <person name="Sunyaev S.R."/>
            <person name="Zhang G."/>
            <person name="Krogh A."/>
            <person name="Wang J."/>
            <person name="Gladyshev V.N."/>
        </authorList>
    </citation>
    <scope>NUCLEOTIDE SEQUENCE [LARGE SCALE GENOMIC DNA]</scope>
</reference>
<dbReference type="AlphaFoldDB" id="S7MH99"/>
<evidence type="ECO:0000256" key="3">
    <source>
        <dbReference type="ARBA" id="ARBA00022692"/>
    </source>
</evidence>